<dbReference type="Proteomes" id="UP000242972">
    <property type="component" value="Unassembled WGS sequence"/>
</dbReference>
<gene>
    <name evidence="1" type="ORF">C7B46_10460</name>
</gene>
<dbReference type="InterPro" id="IPR015943">
    <property type="entry name" value="WD40/YVTN_repeat-like_dom_sf"/>
</dbReference>
<dbReference type="AlphaFoldDB" id="A0A2T2XFS1"/>
<reference evidence="1 2" key="1">
    <citation type="journal article" date="2014" name="BMC Genomics">
        <title>Comparison of environmental and isolate Sulfobacillus genomes reveals diverse carbon, sulfur, nitrogen, and hydrogen metabolisms.</title>
        <authorList>
            <person name="Justice N.B."/>
            <person name="Norman A."/>
            <person name="Brown C.T."/>
            <person name="Singh A."/>
            <person name="Thomas B.C."/>
            <person name="Banfield J.F."/>
        </authorList>
    </citation>
    <scope>NUCLEOTIDE SEQUENCE [LARGE SCALE GENOMIC DNA]</scope>
    <source>
        <strain evidence="1">AMDSBA4</strain>
    </source>
</reference>
<dbReference type="Gene3D" id="2.130.10.10">
    <property type="entry name" value="YVTN repeat-like/Quinoprotein amine dehydrogenase"/>
    <property type="match status" value="1"/>
</dbReference>
<dbReference type="EMBL" id="PXYW01000022">
    <property type="protein sequence ID" value="PSR33355.1"/>
    <property type="molecule type" value="Genomic_DNA"/>
</dbReference>
<proteinExistence type="predicted"/>
<accession>A0A2T2XFS1</accession>
<evidence type="ECO:0008006" key="3">
    <source>
        <dbReference type="Google" id="ProtNLM"/>
    </source>
</evidence>
<evidence type="ECO:0000313" key="2">
    <source>
        <dbReference type="Proteomes" id="UP000242972"/>
    </source>
</evidence>
<sequence>MKWTTRNPKTLTTDLSGSILENIATAFPSSNEAVIAQETTAIHIWTTKDGGINWTSEVQKPSESIIQNNFNGKIQMQFTTAQTGLLILASQGNAGSTSDALLQTTDGGINWRVLQESSPGSTFENVDSVAMSPSGMGIASVNTVITGRAEILMTTDGGQSWVSQPLPLPHVSIYQMRRKTPPFRVEI</sequence>
<name>A0A2T2XFS1_9FIRM</name>
<protein>
    <recommendedName>
        <fullName evidence="3">Photosynthesis system II assembly factor Ycf48/Hcf136-like domain-containing protein</fullName>
    </recommendedName>
</protein>
<comment type="caution">
    <text evidence="1">The sequence shown here is derived from an EMBL/GenBank/DDBJ whole genome shotgun (WGS) entry which is preliminary data.</text>
</comment>
<dbReference type="SUPFAM" id="SSF110296">
    <property type="entry name" value="Oligoxyloglucan reducing end-specific cellobiohydrolase"/>
    <property type="match status" value="1"/>
</dbReference>
<evidence type="ECO:0000313" key="1">
    <source>
        <dbReference type="EMBL" id="PSR33355.1"/>
    </source>
</evidence>
<organism evidence="1 2">
    <name type="scientific">Sulfobacillus benefaciens</name>
    <dbReference type="NCBI Taxonomy" id="453960"/>
    <lineage>
        <taxon>Bacteria</taxon>
        <taxon>Bacillati</taxon>
        <taxon>Bacillota</taxon>
        <taxon>Clostridia</taxon>
        <taxon>Eubacteriales</taxon>
        <taxon>Clostridiales Family XVII. Incertae Sedis</taxon>
        <taxon>Sulfobacillus</taxon>
    </lineage>
</organism>